<dbReference type="PANTHER" id="PTHR19282">
    <property type="entry name" value="TETRASPANIN"/>
    <property type="match status" value="1"/>
</dbReference>
<dbReference type="SUPFAM" id="SSF48652">
    <property type="entry name" value="Tetraspanin"/>
    <property type="match status" value="1"/>
</dbReference>
<reference evidence="6" key="1">
    <citation type="submission" date="2018-11" db="EMBL/GenBank/DDBJ databases">
        <authorList>
            <consortium name="Pathogen Informatics"/>
        </authorList>
    </citation>
    <scope>NUCLEOTIDE SEQUENCE</scope>
</reference>
<comment type="caution">
    <text evidence="6">The sequence shown here is derived from an EMBL/GenBank/DDBJ whole genome shotgun (WGS) entry which is preliminary data.</text>
</comment>
<keyword evidence="3 5" id="KW-1133">Transmembrane helix</keyword>
<accession>A0A448WSR6</accession>
<evidence type="ECO:0008006" key="8">
    <source>
        <dbReference type="Google" id="ProtNLM"/>
    </source>
</evidence>
<evidence type="ECO:0000256" key="3">
    <source>
        <dbReference type="ARBA" id="ARBA00022989"/>
    </source>
</evidence>
<dbReference type="Proteomes" id="UP000784294">
    <property type="component" value="Unassembled WGS sequence"/>
</dbReference>
<keyword evidence="4 5" id="KW-0472">Membrane</keyword>
<evidence type="ECO:0000313" key="6">
    <source>
        <dbReference type="EMBL" id="VEL19269.1"/>
    </source>
</evidence>
<feature type="transmembrane region" description="Helical" evidence="5">
    <location>
        <begin position="275"/>
        <end position="296"/>
    </location>
</feature>
<gene>
    <name evidence="6" type="ORF">PXEA_LOCUS12709</name>
</gene>
<feature type="transmembrane region" description="Helical" evidence="5">
    <location>
        <begin position="114"/>
        <end position="132"/>
    </location>
</feature>
<evidence type="ECO:0000256" key="1">
    <source>
        <dbReference type="ARBA" id="ARBA00004141"/>
    </source>
</evidence>
<dbReference type="AlphaFoldDB" id="A0A448WSR6"/>
<organism evidence="6 7">
    <name type="scientific">Protopolystoma xenopodis</name>
    <dbReference type="NCBI Taxonomy" id="117903"/>
    <lineage>
        <taxon>Eukaryota</taxon>
        <taxon>Metazoa</taxon>
        <taxon>Spiralia</taxon>
        <taxon>Lophotrochozoa</taxon>
        <taxon>Platyhelminthes</taxon>
        <taxon>Monogenea</taxon>
        <taxon>Polyopisthocotylea</taxon>
        <taxon>Polystomatidea</taxon>
        <taxon>Polystomatidae</taxon>
        <taxon>Protopolystoma</taxon>
    </lineage>
</organism>
<proteinExistence type="predicted"/>
<feature type="transmembrane region" description="Helical" evidence="5">
    <location>
        <begin position="83"/>
        <end position="105"/>
    </location>
</feature>
<evidence type="ECO:0000256" key="5">
    <source>
        <dbReference type="SAM" id="Phobius"/>
    </source>
</evidence>
<evidence type="ECO:0000313" key="7">
    <source>
        <dbReference type="Proteomes" id="UP000784294"/>
    </source>
</evidence>
<protein>
    <recommendedName>
        <fullName evidence="8">Tetraspanin</fullName>
    </recommendedName>
</protein>
<dbReference type="EMBL" id="CAAALY010040842">
    <property type="protein sequence ID" value="VEL19269.1"/>
    <property type="molecule type" value="Genomic_DNA"/>
</dbReference>
<dbReference type="GO" id="GO:0005886">
    <property type="term" value="C:plasma membrane"/>
    <property type="evidence" value="ECO:0007669"/>
    <property type="project" value="TreeGrafter"/>
</dbReference>
<dbReference type="InterPro" id="IPR008952">
    <property type="entry name" value="Tetraspanin_EC2_sf"/>
</dbReference>
<dbReference type="InterPro" id="IPR018499">
    <property type="entry name" value="Tetraspanin/Peripherin"/>
</dbReference>
<comment type="subcellular location">
    <subcellularLocation>
        <location evidence="1">Membrane</location>
        <topology evidence="1">Multi-pass membrane protein</topology>
    </subcellularLocation>
</comment>
<evidence type="ECO:0000256" key="4">
    <source>
        <dbReference type="ARBA" id="ARBA00023136"/>
    </source>
</evidence>
<name>A0A448WSR6_9PLAT</name>
<dbReference type="Pfam" id="PF00335">
    <property type="entry name" value="Tetraspanin"/>
    <property type="match status" value="1"/>
</dbReference>
<evidence type="ECO:0000256" key="2">
    <source>
        <dbReference type="ARBA" id="ARBA00022692"/>
    </source>
</evidence>
<sequence>MLLNRIVFITANLGLLAFAIWLLYLGHWMIVLPGWYVYELLVTRLGSEPSSQRRHTFSIDSAFHISQEVTADLTTESHFELGLFLLLSGLLLVALVLLAFTLLIIRRRALIKTYLVFLLLLQIILVVLLSLWCHNHTEMQIIVERIARNTLLRHYRLGSGRSSPGNRSAGTDGVRANVNQRGDITYMQEGIQHLIDQIQLRLACCGGKSHLDFVSSPGYLPSLVEVPPSCCHQGLVEMTTCLAKPSPENSHMNRPCGQAIWKEWLADQYKSVVCVLVTANLANILLLVLGSVMLFYQLP</sequence>
<dbReference type="PANTHER" id="PTHR19282:SF477">
    <property type="entry name" value="TETRASPANIN"/>
    <property type="match status" value="1"/>
</dbReference>
<dbReference type="Gene3D" id="1.10.1450.10">
    <property type="entry name" value="Tetraspanin"/>
    <property type="match status" value="1"/>
</dbReference>
<feature type="transmembrane region" description="Helical" evidence="5">
    <location>
        <begin position="7"/>
        <end position="30"/>
    </location>
</feature>
<keyword evidence="2 5" id="KW-0812">Transmembrane</keyword>
<keyword evidence="7" id="KW-1185">Reference proteome</keyword>